<protein>
    <submittedName>
        <fullName evidence="1">Uncharacterized protein</fullName>
    </submittedName>
</protein>
<accession>A0A7R7EKY4</accession>
<sequence length="65" mass="7660">MNKNLGNGVNCNIKIFTSDYTYQAHMPVFTGLNPKIEEKINHTIHKLYNDFNHRFTNELNKFSSR</sequence>
<name>A0A7R7EKY4_9FIRM</name>
<dbReference type="RefSeq" id="WP_271715930.1">
    <property type="nucleotide sequence ID" value="NZ_AP024169.1"/>
</dbReference>
<reference evidence="1 2" key="1">
    <citation type="submission" date="2020-11" db="EMBL/GenBank/DDBJ databases">
        <title>Draft genome sequencing of a Lachnospiraceae strain isolated from anoxic soil subjected to BSD treatment.</title>
        <authorList>
            <person name="Uek A."/>
            <person name="Tonouchi A."/>
        </authorList>
    </citation>
    <scope>NUCLEOTIDE SEQUENCE [LARGE SCALE GENOMIC DNA]</scope>
    <source>
        <strain evidence="1 2">TB5</strain>
    </source>
</reference>
<dbReference type="KEGG" id="ahb:bsdtb5_20300"/>
<evidence type="ECO:0000313" key="2">
    <source>
        <dbReference type="Proteomes" id="UP000595897"/>
    </source>
</evidence>
<organism evidence="1 2">
    <name type="scientific">Anaeromicropila herbilytica</name>
    <dbReference type="NCBI Taxonomy" id="2785025"/>
    <lineage>
        <taxon>Bacteria</taxon>
        <taxon>Bacillati</taxon>
        <taxon>Bacillota</taxon>
        <taxon>Clostridia</taxon>
        <taxon>Lachnospirales</taxon>
        <taxon>Lachnospiraceae</taxon>
        <taxon>Anaeromicropila</taxon>
    </lineage>
</organism>
<gene>
    <name evidence="1" type="ORF">bsdtb5_20300</name>
</gene>
<dbReference type="Proteomes" id="UP000595897">
    <property type="component" value="Chromosome"/>
</dbReference>
<keyword evidence="2" id="KW-1185">Reference proteome</keyword>
<dbReference type="EMBL" id="AP024169">
    <property type="protein sequence ID" value="BCN30735.1"/>
    <property type="molecule type" value="Genomic_DNA"/>
</dbReference>
<evidence type="ECO:0000313" key="1">
    <source>
        <dbReference type="EMBL" id="BCN30735.1"/>
    </source>
</evidence>
<dbReference type="AlphaFoldDB" id="A0A7R7EKY4"/>
<proteinExistence type="predicted"/>